<keyword evidence="11" id="KW-0812">Transmembrane</keyword>
<dbReference type="Gene3D" id="3.30.40.10">
    <property type="entry name" value="Zinc/RING finger domain, C3HC4 (zinc finger)"/>
    <property type="match status" value="1"/>
</dbReference>
<keyword evidence="6 9" id="KW-0863">Zinc-finger</keyword>
<keyword evidence="11" id="KW-0472">Membrane</keyword>
<organism evidence="13">
    <name type="scientific">Sesamum angustifolium</name>
    <dbReference type="NCBI Taxonomy" id="2727405"/>
    <lineage>
        <taxon>Eukaryota</taxon>
        <taxon>Viridiplantae</taxon>
        <taxon>Streptophyta</taxon>
        <taxon>Embryophyta</taxon>
        <taxon>Tracheophyta</taxon>
        <taxon>Spermatophyta</taxon>
        <taxon>Magnoliopsida</taxon>
        <taxon>eudicotyledons</taxon>
        <taxon>Gunneridae</taxon>
        <taxon>Pentapetalae</taxon>
        <taxon>asterids</taxon>
        <taxon>lamiids</taxon>
        <taxon>Lamiales</taxon>
        <taxon>Pedaliaceae</taxon>
        <taxon>Sesamum</taxon>
    </lineage>
</organism>
<keyword evidence="8" id="KW-0862">Zinc</keyword>
<comment type="pathway">
    <text evidence="2">Protein modification; protein ubiquitination.</text>
</comment>
<dbReference type="AlphaFoldDB" id="A0AAW2N646"/>
<comment type="catalytic activity">
    <reaction evidence="1">
        <text>S-ubiquitinyl-[E2 ubiquitin-conjugating enzyme]-L-cysteine + [acceptor protein]-L-lysine = [E2 ubiquitin-conjugating enzyme]-L-cysteine + N(6)-ubiquitinyl-[acceptor protein]-L-lysine.</text>
        <dbReference type="EC" id="2.3.2.27"/>
    </reaction>
</comment>
<dbReference type="PROSITE" id="PS50089">
    <property type="entry name" value="ZF_RING_2"/>
    <property type="match status" value="1"/>
</dbReference>
<keyword evidence="11" id="KW-1133">Transmembrane helix</keyword>
<evidence type="ECO:0000256" key="9">
    <source>
        <dbReference type="PROSITE-ProRule" id="PRU00175"/>
    </source>
</evidence>
<dbReference type="GO" id="GO:0008270">
    <property type="term" value="F:zinc ion binding"/>
    <property type="evidence" value="ECO:0007669"/>
    <property type="project" value="UniProtKB-KW"/>
</dbReference>
<dbReference type="InterPro" id="IPR013083">
    <property type="entry name" value="Znf_RING/FYVE/PHD"/>
</dbReference>
<dbReference type="SUPFAM" id="SSF57850">
    <property type="entry name" value="RING/U-box"/>
    <property type="match status" value="1"/>
</dbReference>
<gene>
    <name evidence="13" type="ORF">Sangu_1375400</name>
</gene>
<dbReference type="GO" id="GO:0061630">
    <property type="term" value="F:ubiquitin protein ligase activity"/>
    <property type="evidence" value="ECO:0007669"/>
    <property type="project" value="UniProtKB-EC"/>
</dbReference>
<evidence type="ECO:0000313" key="13">
    <source>
        <dbReference type="EMBL" id="KAL0338533.1"/>
    </source>
</evidence>
<dbReference type="EMBL" id="JACGWK010000008">
    <property type="protein sequence ID" value="KAL0338533.1"/>
    <property type="molecule type" value="Genomic_DNA"/>
</dbReference>
<evidence type="ECO:0000256" key="10">
    <source>
        <dbReference type="SAM" id="MobiDB-lite"/>
    </source>
</evidence>
<evidence type="ECO:0000256" key="6">
    <source>
        <dbReference type="ARBA" id="ARBA00022771"/>
    </source>
</evidence>
<dbReference type="PANTHER" id="PTHR46913">
    <property type="entry name" value="RING-H2 FINGER PROTEIN ATL16"/>
    <property type="match status" value="1"/>
</dbReference>
<accession>A0AAW2N646</accession>
<evidence type="ECO:0000256" key="7">
    <source>
        <dbReference type="ARBA" id="ARBA00022786"/>
    </source>
</evidence>
<name>A0AAW2N646_9LAMI</name>
<feature type="compositionally biased region" description="Low complexity" evidence="10">
    <location>
        <begin position="175"/>
        <end position="193"/>
    </location>
</feature>
<evidence type="ECO:0000256" key="3">
    <source>
        <dbReference type="ARBA" id="ARBA00012483"/>
    </source>
</evidence>
<dbReference type="Pfam" id="PF17123">
    <property type="entry name" value="zf-RING_11"/>
    <property type="match status" value="1"/>
</dbReference>
<protein>
    <recommendedName>
        <fullName evidence="3">RING-type E3 ubiquitin transferase</fullName>
        <ecNumber evidence="3">2.3.2.27</ecNumber>
    </recommendedName>
</protein>
<keyword evidence="5" id="KW-0479">Metal-binding</keyword>
<proteinExistence type="predicted"/>
<feature type="transmembrane region" description="Helical" evidence="11">
    <location>
        <begin position="12"/>
        <end position="33"/>
    </location>
</feature>
<evidence type="ECO:0000256" key="5">
    <source>
        <dbReference type="ARBA" id="ARBA00022723"/>
    </source>
</evidence>
<evidence type="ECO:0000256" key="11">
    <source>
        <dbReference type="SAM" id="Phobius"/>
    </source>
</evidence>
<keyword evidence="7" id="KW-0833">Ubl conjugation pathway</keyword>
<dbReference type="InterPro" id="IPR001841">
    <property type="entry name" value="Znf_RING"/>
</dbReference>
<feature type="region of interest" description="Disordered" evidence="10">
    <location>
        <begin position="175"/>
        <end position="197"/>
    </location>
</feature>
<evidence type="ECO:0000256" key="8">
    <source>
        <dbReference type="ARBA" id="ARBA00022833"/>
    </source>
</evidence>
<evidence type="ECO:0000256" key="2">
    <source>
        <dbReference type="ARBA" id="ARBA00004906"/>
    </source>
</evidence>
<reference evidence="13" key="2">
    <citation type="journal article" date="2024" name="Plant">
        <title>Genomic evolution and insights into agronomic trait innovations of Sesamum species.</title>
        <authorList>
            <person name="Miao H."/>
            <person name="Wang L."/>
            <person name="Qu L."/>
            <person name="Liu H."/>
            <person name="Sun Y."/>
            <person name="Le M."/>
            <person name="Wang Q."/>
            <person name="Wei S."/>
            <person name="Zheng Y."/>
            <person name="Lin W."/>
            <person name="Duan Y."/>
            <person name="Cao H."/>
            <person name="Xiong S."/>
            <person name="Wang X."/>
            <person name="Wei L."/>
            <person name="Li C."/>
            <person name="Ma Q."/>
            <person name="Ju M."/>
            <person name="Zhao R."/>
            <person name="Li G."/>
            <person name="Mu C."/>
            <person name="Tian Q."/>
            <person name="Mei H."/>
            <person name="Zhang T."/>
            <person name="Gao T."/>
            <person name="Zhang H."/>
        </authorList>
    </citation>
    <scope>NUCLEOTIDE SEQUENCE</scope>
    <source>
        <strain evidence="13">G01</strain>
    </source>
</reference>
<evidence type="ECO:0000256" key="4">
    <source>
        <dbReference type="ARBA" id="ARBA00022679"/>
    </source>
</evidence>
<dbReference type="GO" id="GO:0016567">
    <property type="term" value="P:protein ubiquitination"/>
    <property type="evidence" value="ECO:0007669"/>
    <property type="project" value="InterPro"/>
</dbReference>
<reference evidence="13" key="1">
    <citation type="submission" date="2020-06" db="EMBL/GenBank/DDBJ databases">
        <authorList>
            <person name="Li T."/>
            <person name="Hu X."/>
            <person name="Zhang T."/>
            <person name="Song X."/>
            <person name="Zhang H."/>
            <person name="Dai N."/>
            <person name="Sheng W."/>
            <person name="Hou X."/>
            <person name="Wei L."/>
        </authorList>
    </citation>
    <scope>NUCLEOTIDE SEQUENCE</scope>
    <source>
        <strain evidence="13">G01</strain>
        <tissue evidence="13">Leaf</tissue>
    </source>
</reference>
<keyword evidence="4" id="KW-0808">Transferase</keyword>
<sequence>MQQGSSGSILSPLLISMLGILLTSLALVVYHFFLIKYCMSRHHTATTQPEPAAPSPTGIDDKLLQTIPVFTFSAVKRDMDQEECVVCLGELEDDDMVRLLPNCKHAFHLPCIDRCTRSSSSVPSPREQSFGLRHCASLVLPPPVDRRSLPRLKRSMSMDQSLVVINLQRVNCFSGPSSSSSRGRVLRRSGSCSTRSMSHFDRMPSMWLRSFSRLRSGKGNNGPILPY</sequence>
<dbReference type="PANTHER" id="PTHR46913:SF22">
    <property type="entry name" value="RING-TYPE E3 UBIQUITIN TRANSFERASE"/>
    <property type="match status" value="1"/>
</dbReference>
<dbReference type="EC" id="2.3.2.27" evidence="3"/>
<evidence type="ECO:0000259" key="12">
    <source>
        <dbReference type="PROSITE" id="PS50089"/>
    </source>
</evidence>
<comment type="caution">
    <text evidence="13">The sequence shown here is derived from an EMBL/GenBank/DDBJ whole genome shotgun (WGS) entry which is preliminary data.</text>
</comment>
<feature type="domain" description="RING-type" evidence="12">
    <location>
        <begin position="84"/>
        <end position="126"/>
    </location>
</feature>
<dbReference type="InterPro" id="IPR044600">
    <property type="entry name" value="ATL1/ATL16-like"/>
</dbReference>
<evidence type="ECO:0000256" key="1">
    <source>
        <dbReference type="ARBA" id="ARBA00000900"/>
    </source>
</evidence>